<dbReference type="EMBL" id="DVFN01000008">
    <property type="protein sequence ID" value="HIQ68802.1"/>
    <property type="molecule type" value="Genomic_DNA"/>
</dbReference>
<proteinExistence type="predicted"/>
<reference evidence="1" key="2">
    <citation type="journal article" date="2021" name="PeerJ">
        <title>Extensive microbial diversity within the chicken gut microbiome revealed by metagenomics and culture.</title>
        <authorList>
            <person name="Gilroy R."/>
            <person name="Ravi A."/>
            <person name="Getino M."/>
            <person name="Pursley I."/>
            <person name="Horton D.L."/>
            <person name="Alikhan N.F."/>
            <person name="Baker D."/>
            <person name="Gharbi K."/>
            <person name="Hall N."/>
            <person name="Watson M."/>
            <person name="Adriaenssens E.M."/>
            <person name="Foster-Nyarko E."/>
            <person name="Jarju S."/>
            <person name="Secka A."/>
            <person name="Antonio M."/>
            <person name="Oren A."/>
            <person name="Chaudhuri R.R."/>
            <person name="La Ragione R."/>
            <person name="Hildebrand F."/>
            <person name="Pallen M.J."/>
        </authorList>
    </citation>
    <scope>NUCLEOTIDE SEQUENCE</scope>
    <source>
        <strain evidence="1">ChiSjej2B20-13462</strain>
    </source>
</reference>
<reference evidence="1" key="1">
    <citation type="submission" date="2020-10" db="EMBL/GenBank/DDBJ databases">
        <authorList>
            <person name="Gilroy R."/>
        </authorList>
    </citation>
    <scope>NUCLEOTIDE SEQUENCE</scope>
    <source>
        <strain evidence="1">ChiSjej2B20-13462</strain>
    </source>
</reference>
<organism evidence="1 2">
    <name type="scientific">Candidatus Avoscillospira stercorigallinarum</name>
    <dbReference type="NCBI Taxonomy" id="2840708"/>
    <lineage>
        <taxon>Bacteria</taxon>
        <taxon>Bacillati</taxon>
        <taxon>Bacillota</taxon>
        <taxon>Clostridia</taxon>
        <taxon>Eubacteriales</taxon>
        <taxon>Oscillospiraceae</taxon>
        <taxon>Oscillospiraceae incertae sedis</taxon>
        <taxon>Candidatus Avoscillospira</taxon>
    </lineage>
</organism>
<dbReference type="NCBIfam" id="TIGR04255">
    <property type="entry name" value="sporadTIGR04255"/>
    <property type="match status" value="1"/>
</dbReference>
<evidence type="ECO:0000313" key="1">
    <source>
        <dbReference type="EMBL" id="HIQ68802.1"/>
    </source>
</evidence>
<name>A0A9D0Z472_9FIRM</name>
<gene>
    <name evidence="1" type="ORF">IAA67_00495</name>
</gene>
<evidence type="ECO:0000313" key="2">
    <source>
        <dbReference type="Proteomes" id="UP000886874"/>
    </source>
</evidence>
<sequence length="262" mass="29657">MFSKTERTVYRQNPLAEVICQLRFPTILAIGAKDPVDFQDAIRDVFPQYQRRADRLPVKVTPVPGQPPKVEEPKPVTNHQFMTADGSYRVNLTQDFISLTCAKYDRWETFARMMDKALASFIEIYHPAYFQRVGLRYLNAISRRDLDLEGTPWRELLEPQYLGLLGADNLEERTFARCTQDVEMGLPGGCRMKLHVGPGLLKRGQDASDKEVKLIFDLDVSLSGNLPVKLSAAGMKTVHANAGQIFRDAITETLHDAMDPED</sequence>
<protein>
    <submittedName>
        <fullName evidence="1">TIGR04255 family protein</fullName>
    </submittedName>
</protein>
<accession>A0A9D0Z472</accession>
<dbReference type="Proteomes" id="UP000886874">
    <property type="component" value="Unassembled WGS sequence"/>
</dbReference>
<comment type="caution">
    <text evidence="1">The sequence shown here is derived from an EMBL/GenBank/DDBJ whole genome shotgun (WGS) entry which is preliminary data.</text>
</comment>
<dbReference type="InterPro" id="IPR026349">
    <property type="entry name" value="CHP04255"/>
</dbReference>
<dbReference type="AlphaFoldDB" id="A0A9D0Z472"/>